<feature type="transmembrane region" description="Helical" evidence="4">
    <location>
        <begin position="12"/>
        <end position="30"/>
    </location>
</feature>
<accession>A0A3E0E305</accession>
<evidence type="ECO:0000259" key="5">
    <source>
        <dbReference type="Pfam" id="PF01965"/>
    </source>
</evidence>
<organism evidence="6 7">
    <name type="scientific">Algoriphagus antarcticus</name>
    <dbReference type="NCBI Taxonomy" id="238540"/>
    <lineage>
        <taxon>Bacteria</taxon>
        <taxon>Pseudomonadati</taxon>
        <taxon>Bacteroidota</taxon>
        <taxon>Cytophagia</taxon>
        <taxon>Cytophagales</taxon>
        <taxon>Cyclobacteriaceae</taxon>
        <taxon>Algoriphagus</taxon>
    </lineage>
</organism>
<dbReference type="GO" id="GO:0019243">
    <property type="term" value="P:methylglyoxal catabolic process to D-lactate via S-lactoyl-glutathione"/>
    <property type="evidence" value="ECO:0007669"/>
    <property type="project" value="TreeGrafter"/>
</dbReference>
<dbReference type="GO" id="GO:0019172">
    <property type="term" value="F:glyoxalase III activity"/>
    <property type="evidence" value="ECO:0007669"/>
    <property type="project" value="TreeGrafter"/>
</dbReference>
<dbReference type="GO" id="GO:0008233">
    <property type="term" value="F:peptidase activity"/>
    <property type="evidence" value="ECO:0007669"/>
    <property type="project" value="UniProtKB-KW"/>
</dbReference>
<dbReference type="AlphaFoldDB" id="A0A3E0E305"/>
<dbReference type="OrthoDB" id="9792284at2"/>
<keyword evidence="1" id="KW-0346">Stress response</keyword>
<dbReference type="EMBL" id="QUNF01000002">
    <property type="protein sequence ID" value="REG92667.1"/>
    <property type="molecule type" value="Genomic_DNA"/>
</dbReference>
<dbReference type="InterPro" id="IPR029062">
    <property type="entry name" value="Class_I_gatase-like"/>
</dbReference>
<protein>
    <submittedName>
        <fullName evidence="6">Putative intracellular protease/amidase</fullName>
    </submittedName>
</protein>
<keyword evidence="4" id="KW-0472">Membrane</keyword>
<dbReference type="Pfam" id="PF01965">
    <property type="entry name" value="DJ-1_PfpI"/>
    <property type="match status" value="1"/>
</dbReference>
<evidence type="ECO:0000256" key="3">
    <source>
        <dbReference type="ARBA" id="ARBA00038493"/>
    </source>
</evidence>
<keyword evidence="4" id="KW-0812">Transmembrane</keyword>
<dbReference type="RefSeq" id="WP_086541558.1">
    <property type="nucleotide sequence ID" value="NZ_MSSW01000030.1"/>
</dbReference>
<dbReference type="CDD" id="cd03141">
    <property type="entry name" value="GATase1_Hsp31_like"/>
    <property type="match status" value="1"/>
</dbReference>
<reference evidence="6 7" key="1">
    <citation type="submission" date="2018-08" db="EMBL/GenBank/DDBJ databases">
        <title>Genomic Encyclopedia of Archaeal and Bacterial Type Strains, Phase II (KMG-II): from individual species to whole genera.</title>
        <authorList>
            <person name="Goeker M."/>
        </authorList>
    </citation>
    <scope>NUCLEOTIDE SEQUENCE [LARGE SCALE GENOMIC DNA]</scope>
    <source>
        <strain evidence="6 7">DSM 15986</strain>
    </source>
</reference>
<dbReference type="GO" id="GO:0005737">
    <property type="term" value="C:cytoplasm"/>
    <property type="evidence" value="ECO:0007669"/>
    <property type="project" value="TreeGrafter"/>
</dbReference>
<dbReference type="Gene3D" id="3.40.50.880">
    <property type="match status" value="1"/>
</dbReference>
<dbReference type="Proteomes" id="UP000256405">
    <property type="component" value="Unassembled WGS sequence"/>
</dbReference>
<dbReference type="GO" id="GO:0006508">
    <property type="term" value="P:proteolysis"/>
    <property type="evidence" value="ECO:0007669"/>
    <property type="project" value="UniProtKB-KW"/>
</dbReference>
<dbReference type="InterPro" id="IPR002818">
    <property type="entry name" value="DJ-1/PfpI"/>
</dbReference>
<evidence type="ECO:0000313" key="6">
    <source>
        <dbReference type="EMBL" id="REG92667.1"/>
    </source>
</evidence>
<gene>
    <name evidence="6" type="ORF">C8N25_10267</name>
</gene>
<keyword evidence="4" id="KW-1133">Transmembrane helix</keyword>
<dbReference type="PANTHER" id="PTHR48094">
    <property type="entry name" value="PROTEIN/NUCLEIC ACID DEGLYCASE DJ-1-RELATED"/>
    <property type="match status" value="1"/>
</dbReference>
<keyword evidence="6" id="KW-0645">Protease</keyword>
<proteinExistence type="inferred from homology"/>
<evidence type="ECO:0000256" key="1">
    <source>
        <dbReference type="ARBA" id="ARBA00023016"/>
    </source>
</evidence>
<comment type="caution">
    <text evidence="6">The sequence shown here is derived from an EMBL/GenBank/DDBJ whole genome shotgun (WGS) entry which is preliminary data.</text>
</comment>
<evidence type="ECO:0000313" key="7">
    <source>
        <dbReference type="Proteomes" id="UP000256405"/>
    </source>
</evidence>
<keyword evidence="2" id="KW-0456">Lyase</keyword>
<evidence type="ECO:0000256" key="2">
    <source>
        <dbReference type="ARBA" id="ARBA00023239"/>
    </source>
</evidence>
<feature type="domain" description="DJ-1/PfpI" evidence="5">
    <location>
        <begin position="83"/>
        <end position="273"/>
    </location>
</feature>
<dbReference type="PANTHER" id="PTHR48094:SF11">
    <property type="entry name" value="GLUTATHIONE-INDEPENDENT GLYOXALASE HSP31-RELATED"/>
    <property type="match status" value="1"/>
</dbReference>
<keyword evidence="6" id="KW-0378">Hydrolase</keyword>
<sequence length="384" mass="42713">MSRIKKFVKCSLMLVAGSIVLLAGFGWWFMSLLSTPNSSSENLKDVFPSSLPYLTDNPVQNRGKILAVVTSTASFPTTGKKTGYELTELAQAYYVFVANGFEVDIASTRGGEPQMVLDDEDMTEYDYAFLKDTLAMRKAKGTIAMENVLLEEYEAIYFVGGKGAMFDFPDHKSIQKAVKIYHEQGKIIGAVCHGPAALVNVKLTDGTPYLKGRKVSSFTNREELFLIKEAQVIFPFMLQDKLIENGALYSEGAMYLENVISDGTLVTGQNPWSTWVVAETMVTRLGYELKKREKTAAENAVLILNAYEKRGYGKAKQMIEELSSGEKQVISRDLIAMHALVAAMQWEISKGFEIIGLLRHVKTTSKERPTETVHLSVSANFTNR</sequence>
<dbReference type="InterPro" id="IPR050325">
    <property type="entry name" value="Prot/Nucl_acid_deglycase"/>
</dbReference>
<keyword evidence="7" id="KW-1185">Reference proteome</keyword>
<comment type="similarity">
    <text evidence="3">Belongs to the peptidase C56 family. HSP31-like subfamily.</text>
</comment>
<evidence type="ECO:0000256" key="4">
    <source>
        <dbReference type="SAM" id="Phobius"/>
    </source>
</evidence>
<dbReference type="SUPFAM" id="SSF52317">
    <property type="entry name" value="Class I glutamine amidotransferase-like"/>
    <property type="match status" value="1"/>
</dbReference>
<name>A0A3E0E305_9BACT</name>